<gene>
    <name evidence="1" type="ORF">Amon02_001114400</name>
</gene>
<evidence type="ECO:0000313" key="2">
    <source>
        <dbReference type="Proteomes" id="UP001165064"/>
    </source>
</evidence>
<keyword evidence="2" id="KW-1185">Reference proteome</keyword>
<evidence type="ECO:0000313" key="1">
    <source>
        <dbReference type="EMBL" id="GMF01018.1"/>
    </source>
</evidence>
<reference evidence="1" key="1">
    <citation type="submission" date="2023-04" db="EMBL/GenBank/DDBJ databases">
        <title>Ambrosiozyma monospora NBRC 10751.</title>
        <authorList>
            <person name="Ichikawa N."/>
            <person name="Sato H."/>
            <person name="Tonouchi N."/>
        </authorList>
    </citation>
    <scope>NUCLEOTIDE SEQUENCE</scope>
    <source>
        <strain evidence="1">NBRC 10751</strain>
    </source>
</reference>
<protein>
    <submittedName>
        <fullName evidence="1">Unnamed protein product</fullName>
    </submittedName>
</protein>
<proteinExistence type="predicted"/>
<dbReference type="Proteomes" id="UP001165064">
    <property type="component" value="Unassembled WGS sequence"/>
</dbReference>
<name>A0ACB5U4H7_AMBMO</name>
<organism evidence="1 2">
    <name type="scientific">Ambrosiozyma monospora</name>
    <name type="common">Yeast</name>
    <name type="synonym">Endomycopsis monosporus</name>
    <dbReference type="NCBI Taxonomy" id="43982"/>
    <lineage>
        <taxon>Eukaryota</taxon>
        <taxon>Fungi</taxon>
        <taxon>Dikarya</taxon>
        <taxon>Ascomycota</taxon>
        <taxon>Saccharomycotina</taxon>
        <taxon>Pichiomycetes</taxon>
        <taxon>Pichiales</taxon>
        <taxon>Pichiaceae</taxon>
        <taxon>Ambrosiozyma</taxon>
    </lineage>
</organism>
<sequence>MQNANKITDISCKAFPEYLNQIIHIKEKLTSLKVFSASVDCVGLDPVFFMGNDHHELLDGSKADQMMESWINFTYIDFLLEISTFVPVVLKYSGPVIVLLDPRLARFYTHTRCTLRIQRLTGPITSELLNSIHMFEIDEFELNDVSLLRNVRETLTINSLYMFNKVIENCDFSKTVLRELKIFGGSIDAKSFNTLYATSVQTITLGMSLTFSDNDNIHLVPKSVKAFHCHANMLKSLRFPETSILSELELTFSGKSNIKANDPYWATLPSSISRLVIDSEHVGWEDYTKLETFALSLPERLFPT</sequence>
<accession>A0ACB5U4H7</accession>
<dbReference type="EMBL" id="BSXS01011663">
    <property type="protein sequence ID" value="GMF01018.1"/>
    <property type="molecule type" value="Genomic_DNA"/>
</dbReference>
<comment type="caution">
    <text evidence="1">The sequence shown here is derived from an EMBL/GenBank/DDBJ whole genome shotgun (WGS) entry which is preliminary data.</text>
</comment>